<gene>
    <name evidence="2" type="ORF">I41_48970</name>
</gene>
<dbReference type="Proteomes" id="UP000317909">
    <property type="component" value="Chromosome"/>
</dbReference>
<organism evidence="2 3">
    <name type="scientific">Lacipirellula limnantheis</name>
    <dbReference type="NCBI Taxonomy" id="2528024"/>
    <lineage>
        <taxon>Bacteria</taxon>
        <taxon>Pseudomonadati</taxon>
        <taxon>Planctomycetota</taxon>
        <taxon>Planctomycetia</taxon>
        <taxon>Pirellulales</taxon>
        <taxon>Lacipirellulaceae</taxon>
        <taxon>Lacipirellula</taxon>
    </lineage>
</organism>
<proteinExistence type="predicted"/>
<dbReference type="EMBL" id="CP036339">
    <property type="protein sequence ID" value="QDT75657.1"/>
    <property type="molecule type" value="Genomic_DNA"/>
</dbReference>
<sequence length="96" mass="10617">MRGNRPARNSLMQAGSVLGGKTNDFGHKEFQDILIHHDYHATLAYLFGIEEKKVSVPRAAGIGAIARVSSCDRKMLHRAGGSTNRRHAIHRSRPSQ</sequence>
<protein>
    <submittedName>
        <fullName evidence="2">Uncharacterized protein</fullName>
    </submittedName>
</protein>
<dbReference type="AlphaFoldDB" id="A0A517U4U8"/>
<feature type="compositionally biased region" description="Basic residues" evidence="1">
    <location>
        <begin position="84"/>
        <end position="96"/>
    </location>
</feature>
<reference evidence="2 3" key="1">
    <citation type="submission" date="2019-02" db="EMBL/GenBank/DDBJ databases">
        <title>Deep-cultivation of Planctomycetes and their phenomic and genomic characterization uncovers novel biology.</title>
        <authorList>
            <person name="Wiegand S."/>
            <person name="Jogler M."/>
            <person name="Boedeker C."/>
            <person name="Pinto D."/>
            <person name="Vollmers J."/>
            <person name="Rivas-Marin E."/>
            <person name="Kohn T."/>
            <person name="Peeters S.H."/>
            <person name="Heuer A."/>
            <person name="Rast P."/>
            <person name="Oberbeckmann S."/>
            <person name="Bunk B."/>
            <person name="Jeske O."/>
            <person name="Meyerdierks A."/>
            <person name="Storesund J.E."/>
            <person name="Kallscheuer N."/>
            <person name="Luecker S."/>
            <person name="Lage O.M."/>
            <person name="Pohl T."/>
            <person name="Merkel B.J."/>
            <person name="Hornburger P."/>
            <person name="Mueller R.-W."/>
            <person name="Bruemmer F."/>
            <person name="Labrenz M."/>
            <person name="Spormann A.M."/>
            <person name="Op den Camp H."/>
            <person name="Overmann J."/>
            <person name="Amann R."/>
            <person name="Jetten M.S.M."/>
            <person name="Mascher T."/>
            <person name="Medema M.H."/>
            <person name="Devos D.P."/>
            <person name="Kaster A.-K."/>
            <person name="Ovreas L."/>
            <person name="Rohde M."/>
            <person name="Galperin M.Y."/>
            <person name="Jogler C."/>
        </authorList>
    </citation>
    <scope>NUCLEOTIDE SEQUENCE [LARGE SCALE GENOMIC DNA]</scope>
    <source>
        <strain evidence="2 3">I41</strain>
    </source>
</reference>
<evidence type="ECO:0000256" key="1">
    <source>
        <dbReference type="SAM" id="MobiDB-lite"/>
    </source>
</evidence>
<evidence type="ECO:0000313" key="2">
    <source>
        <dbReference type="EMBL" id="QDT75657.1"/>
    </source>
</evidence>
<feature type="region of interest" description="Disordered" evidence="1">
    <location>
        <begin position="77"/>
        <end position="96"/>
    </location>
</feature>
<accession>A0A517U4U8</accession>
<keyword evidence="3" id="KW-1185">Reference proteome</keyword>
<dbReference type="KEGG" id="llh:I41_48970"/>
<name>A0A517U4U8_9BACT</name>
<evidence type="ECO:0000313" key="3">
    <source>
        <dbReference type="Proteomes" id="UP000317909"/>
    </source>
</evidence>